<gene>
    <name evidence="3" type="ORF">QNJ86_06915</name>
</gene>
<evidence type="ECO:0000259" key="2">
    <source>
        <dbReference type="Pfam" id="PF20008"/>
    </source>
</evidence>
<evidence type="ECO:0000313" key="3">
    <source>
        <dbReference type="EMBL" id="MDJ1650526.1"/>
    </source>
</evidence>
<sequence length="108" mass="12442">MLFYLTSWTEQDEETPDDAGSYQAWKSADWDAIDALRDVDLIWCSNKAKSVTITEEGVTCAKKLLEEYRLNDLLKNDARPTFIIPKEYEREDDESIPTEVSEYPDPSA</sequence>
<dbReference type="Pfam" id="PF20008">
    <property type="entry name" value="DUF6429"/>
    <property type="match status" value="1"/>
</dbReference>
<evidence type="ECO:0000313" key="4">
    <source>
        <dbReference type="Proteomes" id="UP001232750"/>
    </source>
</evidence>
<accession>A0ABT7DLX9</accession>
<organism evidence="3 4">
    <name type="scientific">Gordonibacter faecis</name>
    <dbReference type="NCBI Taxonomy" id="3047475"/>
    <lineage>
        <taxon>Bacteria</taxon>
        <taxon>Bacillati</taxon>
        <taxon>Actinomycetota</taxon>
        <taxon>Coriobacteriia</taxon>
        <taxon>Eggerthellales</taxon>
        <taxon>Eggerthellaceae</taxon>
        <taxon>Gordonibacter</taxon>
    </lineage>
</organism>
<protein>
    <submittedName>
        <fullName evidence="3">DUF6429 family protein</fullName>
    </submittedName>
</protein>
<dbReference type="InterPro" id="IPR045489">
    <property type="entry name" value="DUF6429"/>
</dbReference>
<feature type="region of interest" description="Disordered" evidence="1">
    <location>
        <begin position="1"/>
        <end position="21"/>
    </location>
</feature>
<feature type="domain" description="DUF6429" evidence="2">
    <location>
        <begin position="1"/>
        <end position="69"/>
    </location>
</feature>
<name>A0ABT7DLX9_9ACTN</name>
<proteinExistence type="predicted"/>
<feature type="region of interest" description="Disordered" evidence="1">
    <location>
        <begin position="86"/>
        <end position="108"/>
    </location>
</feature>
<dbReference type="Proteomes" id="UP001232750">
    <property type="component" value="Unassembled WGS sequence"/>
</dbReference>
<reference evidence="3 4" key="1">
    <citation type="submission" date="2023-05" db="EMBL/GenBank/DDBJ databases">
        <title>Gordonibacter KGMB12511T sp. nov., isolated from faeces of healthy Korean.</title>
        <authorList>
            <person name="Kim H.S."/>
            <person name="Kim J.-S."/>
            <person name="Suh M.K."/>
            <person name="Eom M.K."/>
            <person name="Do H.E."/>
            <person name="Lee J.-S."/>
        </authorList>
    </citation>
    <scope>NUCLEOTIDE SEQUENCE [LARGE SCALE GENOMIC DNA]</scope>
    <source>
        <strain evidence="3 4">KGMB12511</strain>
    </source>
</reference>
<evidence type="ECO:0000256" key="1">
    <source>
        <dbReference type="SAM" id="MobiDB-lite"/>
    </source>
</evidence>
<dbReference type="RefSeq" id="WP_283831875.1">
    <property type="nucleotide sequence ID" value="NZ_JASJEU010000013.1"/>
</dbReference>
<dbReference type="EMBL" id="JASJEU010000013">
    <property type="protein sequence ID" value="MDJ1650526.1"/>
    <property type="molecule type" value="Genomic_DNA"/>
</dbReference>
<keyword evidence="4" id="KW-1185">Reference proteome</keyword>
<comment type="caution">
    <text evidence="3">The sequence shown here is derived from an EMBL/GenBank/DDBJ whole genome shotgun (WGS) entry which is preliminary data.</text>
</comment>